<dbReference type="Gene3D" id="2.40.350.10">
    <property type="entry name" value="SO1590-like"/>
    <property type="match status" value="1"/>
</dbReference>
<dbReference type="OrthoDB" id="7947478at2"/>
<evidence type="ECO:0000313" key="3">
    <source>
        <dbReference type="EMBL" id="SFH18242.1"/>
    </source>
</evidence>
<dbReference type="RefSeq" id="WP_092886133.1">
    <property type="nucleotide sequence ID" value="NZ_FOOI01000013.1"/>
</dbReference>
<sequence>MPNASTPSTPGATTADAATADASPAGDRLGSTGPDGTFSYTTWEEAQPEPGEECPRVAHAYTTNTFTGAIDGTGEAHHVMFYGPGEGQWGAGHFHGYEKVTGTVGGRTGSFVLAHDGGFSGTTVRADWSVVPGSATGELAGLRGRGNFVAEHGVGAVEYTFGYAFDDQQQQR</sequence>
<dbReference type="InterPro" id="IPR021607">
    <property type="entry name" value="DUF3224"/>
</dbReference>
<organism evidence="3 4">
    <name type="scientific">Actinopolymorpha cephalotaxi</name>
    <dbReference type="NCBI Taxonomy" id="504797"/>
    <lineage>
        <taxon>Bacteria</taxon>
        <taxon>Bacillati</taxon>
        <taxon>Actinomycetota</taxon>
        <taxon>Actinomycetes</taxon>
        <taxon>Propionibacteriales</taxon>
        <taxon>Actinopolymorphaceae</taxon>
        <taxon>Actinopolymorpha</taxon>
    </lineage>
</organism>
<evidence type="ECO:0008006" key="6">
    <source>
        <dbReference type="Google" id="ProtNLM"/>
    </source>
</evidence>
<feature type="compositionally biased region" description="Low complexity" evidence="1">
    <location>
        <begin position="1"/>
        <end position="27"/>
    </location>
</feature>
<dbReference type="SUPFAM" id="SSF159238">
    <property type="entry name" value="SO1590-like"/>
    <property type="match status" value="1"/>
</dbReference>
<evidence type="ECO:0000313" key="2">
    <source>
        <dbReference type="EMBL" id="NYH87239.1"/>
    </source>
</evidence>
<dbReference type="AlphaFoldDB" id="A0A1I2XY12"/>
<dbReference type="Pfam" id="PF11528">
    <property type="entry name" value="DUF3224"/>
    <property type="match status" value="1"/>
</dbReference>
<protein>
    <recommendedName>
        <fullName evidence="6">DUF3224 domain-containing protein</fullName>
    </recommendedName>
</protein>
<dbReference type="EMBL" id="FOOI01000013">
    <property type="protein sequence ID" value="SFH18242.1"/>
    <property type="molecule type" value="Genomic_DNA"/>
</dbReference>
<keyword evidence="5" id="KW-1185">Reference proteome</keyword>
<evidence type="ECO:0000313" key="4">
    <source>
        <dbReference type="Proteomes" id="UP000199052"/>
    </source>
</evidence>
<dbReference type="Proteomes" id="UP000199052">
    <property type="component" value="Unassembled WGS sequence"/>
</dbReference>
<feature type="region of interest" description="Disordered" evidence="1">
    <location>
        <begin position="1"/>
        <end position="54"/>
    </location>
</feature>
<reference evidence="3 4" key="1">
    <citation type="submission" date="2016-10" db="EMBL/GenBank/DDBJ databases">
        <authorList>
            <person name="de Groot N.N."/>
        </authorList>
    </citation>
    <scope>NUCLEOTIDE SEQUENCE [LARGE SCALE GENOMIC DNA]</scope>
    <source>
        <strain evidence="3 4">CPCC 202808</strain>
    </source>
</reference>
<proteinExistence type="predicted"/>
<dbReference type="EMBL" id="JACBZA010000001">
    <property type="protein sequence ID" value="NYH87239.1"/>
    <property type="molecule type" value="Genomic_DNA"/>
</dbReference>
<evidence type="ECO:0000313" key="5">
    <source>
        <dbReference type="Proteomes" id="UP000533017"/>
    </source>
</evidence>
<evidence type="ECO:0000256" key="1">
    <source>
        <dbReference type="SAM" id="MobiDB-lite"/>
    </source>
</evidence>
<accession>A0A1I2XY12</accession>
<dbReference type="Proteomes" id="UP000533017">
    <property type="component" value="Unassembled WGS sequence"/>
</dbReference>
<reference evidence="2 5" key="2">
    <citation type="submission" date="2020-07" db="EMBL/GenBank/DDBJ databases">
        <title>Sequencing the genomes of 1000 actinobacteria strains.</title>
        <authorList>
            <person name="Klenk H.-P."/>
        </authorList>
    </citation>
    <scope>NUCLEOTIDE SEQUENCE [LARGE SCALE GENOMIC DNA]</scope>
    <source>
        <strain evidence="2 5">DSM 45117</strain>
    </source>
</reference>
<gene>
    <name evidence="2" type="ORF">FHR37_006090</name>
    <name evidence="3" type="ORF">SAMN05421678_113119</name>
</gene>
<name>A0A1I2XY12_9ACTN</name>
<dbReference type="STRING" id="504797.SAMN05421678_113119"/>
<dbReference type="InterPro" id="IPR023159">
    <property type="entry name" value="SO1590-like_sf"/>
</dbReference>